<dbReference type="PANTHER" id="PTHR10434">
    <property type="entry name" value="1-ACYL-SN-GLYCEROL-3-PHOSPHATE ACYLTRANSFERASE"/>
    <property type="match status" value="1"/>
</dbReference>
<evidence type="ECO:0000256" key="1">
    <source>
        <dbReference type="ARBA" id="ARBA00022679"/>
    </source>
</evidence>
<dbReference type="EMBL" id="PVSR01000049">
    <property type="protein sequence ID" value="PRW61929.1"/>
    <property type="molecule type" value="Genomic_DNA"/>
</dbReference>
<keyword evidence="1 5" id="KW-0808">Transferase</keyword>
<gene>
    <name evidence="5" type="ORF">CEP50_18185</name>
</gene>
<feature type="domain" description="Phospholipid/glycerol acyltransferase" evidence="4">
    <location>
        <begin position="58"/>
        <end position="167"/>
    </location>
</feature>
<evidence type="ECO:0000313" key="6">
    <source>
        <dbReference type="Proteomes" id="UP000239352"/>
    </source>
</evidence>
<reference evidence="5 6" key="1">
    <citation type="submission" date="2018-03" db="EMBL/GenBank/DDBJ databases">
        <title>Actinopolyspora mortivallis from Sahara, screening for active biomolecules.</title>
        <authorList>
            <person name="Selama O."/>
            <person name="Wellington E.M.H."/>
            <person name="Hacene H."/>
        </authorList>
    </citation>
    <scope>NUCLEOTIDE SEQUENCE [LARGE SCALE GENOMIC DNA]</scope>
    <source>
        <strain evidence="5 6">M5A</strain>
    </source>
</reference>
<evidence type="ECO:0000313" key="5">
    <source>
        <dbReference type="EMBL" id="PRW61929.1"/>
    </source>
</evidence>
<dbReference type="GO" id="GO:0006654">
    <property type="term" value="P:phosphatidic acid biosynthetic process"/>
    <property type="evidence" value="ECO:0007669"/>
    <property type="project" value="TreeGrafter"/>
</dbReference>
<dbReference type="AlphaFoldDB" id="A0A2T0GS49"/>
<dbReference type="SUPFAM" id="SSF69593">
    <property type="entry name" value="Glycerol-3-phosphate (1)-acyltransferase"/>
    <property type="match status" value="1"/>
</dbReference>
<feature type="region of interest" description="Disordered" evidence="3">
    <location>
        <begin position="214"/>
        <end position="235"/>
    </location>
</feature>
<sequence>MSSDGDGVRPARPTPGMLPVGSSPGLRGFARRVGRFGLRAGWRIRLWHGERFPESGPVVLVANHSSLLDGPVLFAVLPRGATFLVKHELFRGPLGWALRKLGQVPIRRGVADRGALLTASGVLRAGGVVGVFPEGTRQGTMAAAQHGAAWLARSAGARIVPVACRGTARGSSRWRFRPGVDVLVGEPMEPPRPGRAGLTAATERIRTELVGLLAELDGSRPERDDPDEDLRGNEA</sequence>
<name>A0A2T0GS49_ACTMO</name>
<dbReference type="CDD" id="cd07989">
    <property type="entry name" value="LPLAT_AGPAT-like"/>
    <property type="match status" value="1"/>
</dbReference>
<evidence type="ECO:0000259" key="4">
    <source>
        <dbReference type="SMART" id="SM00563"/>
    </source>
</evidence>
<dbReference type="Pfam" id="PF01553">
    <property type="entry name" value="Acyltransferase"/>
    <property type="match status" value="1"/>
</dbReference>
<evidence type="ECO:0000256" key="2">
    <source>
        <dbReference type="ARBA" id="ARBA00023315"/>
    </source>
</evidence>
<feature type="compositionally biased region" description="Basic and acidic residues" evidence="3">
    <location>
        <begin position="217"/>
        <end position="235"/>
    </location>
</feature>
<proteinExistence type="predicted"/>
<dbReference type="RefSeq" id="WP_106115152.1">
    <property type="nucleotide sequence ID" value="NZ_PVSR01000049.1"/>
</dbReference>
<dbReference type="PANTHER" id="PTHR10434:SF11">
    <property type="entry name" value="1-ACYL-SN-GLYCEROL-3-PHOSPHATE ACYLTRANSFERASE"/>
    <property type="match status" value="1"/>
</dbReference>
<keyword evidence="6" id="KW-1185">Reference proteome</keyword>
<dbReference type="SMART" id="SM00563">
    <property type="entry name" value="PlsC"/>
    <property type="match status" value="1"/>
</dbReference>
<evidence type="ECO:0000256" key="3">
    <source>
        <dbReference type="SAM" id="MobiDB-lite"/>
    </source>
</evidence>
<accession>A0A2T0GS49</accession>
<organism evidence="5 6">
    <name type="scientific">Actinopolyspora mortivallis</name>
    <dbReference type="NCBI Taxonomy" id="33906"/>
    <lineage>
        <taxon>Bacteria</taxon>
        <taxon>Bacillati</taxon>
        <taxon>Actinomycetota</taxon>
        <taxon>Actinomycetes</taxon>
        <taxon>Actinopolysporales</taxon>
        <taxon>Actinopolysporaceae</taxon>
        <taxon>Actinopolyspora</taxon>
    </lineage>
</organism>
<feature type="region of interest" description="Disordered" evidence="3">
    <location>
        <begin position="1"/>
        <end position="23"/>
    </location>
</feature>
<keyword evidence="2 5" id="KW-0012">Acyltransferase</keyword>
<comment type="caution">
    <text evidence="5">The sequence shown here is derived from an EMBL/GenBank/DDBJ whole genome shotgun (WGS) entry which is preliminary data.</text>
</comment>
<protein>
    <submittedName>
        <fullName evidence="5">1-acyl-sn-glycerol-3-phosphate acyltransferase</fullName>
    </submittedName>
</protein>
<dbReference type="InterPro" id="IPR002123">
    <property type="entry name" value="Plipid/glycerol_acylTrfase"/>
</dbReference>
<dbReference type="STRING" id="1050202.GCA_000384035_01646"/>
<dbReference type="Proteomes" id="UP000239352">
    <property type="component" value="Unassembled WGS sequence"/>
</dbReference>
<dbReference type="InParanoid" id="A0A2T0GS49"/>
<dbReference type="GO" id="GO:0003841">
    <property type="term" value="F:1-acylglycerol-3-phosphate O-acyltransferase activity"/>
    <property type="evidence" value="ECO:0007669"/>
    <property type="project" value="TreeGrafter"/>
</dbReference>